<name>A0A5B7ACC5_DAVIN</name>
<organism evidence="3">
    <name type="scientific">Davidia involucrata</name>
    <name type="common">Dove tree</name>
    <dbReference type="NCBI Taxonomy" id="16924"/>
    <lineage>
        <taxon>Eukaryota</taxon>
        <taxon>Viridiplantae</taxon>
        <taxon>Streptophyta</taxon>
        <taxon>Embryophyta</taxon>
        <taxon>Tracheophyta</taxon>
        <taxon>Spermatophyta</taxon>
        <taxon>Magnoliopsida</taxon>
        <taxon>eudicotyledons</taxon>
        <taxon>Gunneridae</taxon>
        <taxon>Pentapetalae</taxon>
        <taxon>asterids</taxon>
        <taxon>Cornales</taxon>
        <taxon>Nyssaceae</taxon>
        <taxon>Davidia</taxon>
    </lineage>
</organism>
<evidence type="ECO:0000259" key="1">
    <source>
        <dbReference type="Pfam" id="PF05003"/>
    </source>
</evidence>
<evidence type="ECO:0000313" key="3">
    <source>
        <dbReference type="EMBL" id="MPA53548.1"/>
    </source>
</evidence>
<dbReference type="EMBL" id="GHES01022989">
    <property type="protein sequence ID" value="MPA53548.1"/>
    <property type="molecule type" value="Transcribed_RNA"/>
</dbReference>
<reference evidence="3" key="1">
    <citation type="submission" date="2019-08" db="EMBL/GenBank/DDBJ databases">
        <title>Reference gene set and small RNA set construction with multiple tissues from Davidia involucrata Baill.</title>
        <authorList>
            <person name="Yang H."/>
            <person name="Zhou C."/>
            <person name="Li G."/>
            <person name="Wang J."/>
            <person name="Gao P."/>
            <person name="Wang M."/>
            <person name="Wang R."/>
            <person name="Zhao Y."/>
        </authorList>
    </citation>
    <scope>NUCLEOTIDE SEQUENCE</scope>
    <source>
        <tissue evidence="3">Mixed with DoveR01_LX</tissue>
    </source>
</reference>
<protein>
    <recommendedName>
        <fullName evidence="4">DUF3475 domain-containing protein</fullName>
    </recommendedName>
</protein>
<dbReference type="GO" id="GO:0045927">
    <property type="term" value="P:positive regulation of growth"/>
    <property type="evidence" value="ECO:0007669"/>
    <property type="project" value="InterPro"/>
</dbReference>
<feature type="domain" description="DUF668" evidence="1">
    <location>
        <begin position="299"/>
        <end position="387"/>
    </location>
</feature>
<dbReference type="Pfam" id="PF11961">
    <property type="entry name" value="DUF3475"/>
    <property type="match status" value="1"/>
</dbReference>
<dbReference type="AlphaFoldDB" id="A0A5B7ACC5"/>
<evidence type="ECO:0008006" key="4">
    <source>
        <dbReference type="Google" id="ProtNLM"/>
    </source>
</evidence>
<accession>A0A5B7ACC5</accession>
<dbReference type="PANTHER" id="PTHR31371:SF13">
    <property type="entry name" value="OS05G0457600 PROTEIN"/>
    <property type="match status" value="1"/>
</dbReference>
<feature type="domain" description="DUF3475" evidence="2">
    <location>
        <begin position="37"/>
        <end position="92"/>
    </location>
</feature>
<dbReference type="InterPro" id="IPR007700">
    <property type="entry name" value="DUF668"/>
</dbReference>
<sequence>MVFVTTTGFVSKMSVRFRSNAKRDESKKTNSTTRLGILSFETAKIMSRLVSLYKSLSNDEMLNMRRSIMKSQGVAYLVSNDEGLLLNLACAQKLEDVDTIASAVARLGRKCSDFALSRFDLVYTDLKLGVIDLGKMEYGSKDTERRIEKMESLISATSSLYSALADFRELEISERKLNVWKNNNAAMQSQKMNFDHFDQKIAFLKKQIRHFTQISLWRKTFDKSVGLMASIVCIVYTRICILFGPYIPVLPPVSFRSSQLKDATSKTSKPHSVRFYTRKSLHFSPEDSRSVFNAAGPSTVGGSGLELRYANLIVLAERYLDSGVTISDNARECLYQMLPENLKILVRSKLSKNLRSMDDDESLAEGWRVALKAIMGWLAPMAHDTLKWQLERSFEKMRFDSKPSVWLLQTLHFSDKEKAEAAIAEVLVGLSCIYRYENRRSYETDW</sequence>
<dbReference type="Pfam" id="PF05003">
    <property type="entry name" value="DUF668"/>
    <property type="match status" value="1"/>
</dbReference>
<evidence type="ECO:0000259" key="2">
    <source>
        <dbReference type="Pfam" id="PF11961"/>
    </source>
</evidence>
<gene>
    <name evidence="3" type="ORF">Din_022989</name>
</gene>
<dbReference type="InterPro" id="IPR021864">
    <property type="entry name" value="DUF3475"/>
</dbReference>
<dbReference type="PANTHER" id="PTHR31371">
    <property type="entry name" value="BNAC09G50660D PROTEIN"/>
    <property type="match status" value="1"/>
</dbReference>
<proteinExistence type="predicted"/>